<protein>
    <submittedName>
        <fullName evidence="2">Uncharacterized protein</fullName>
    </submittedName>
</protein>
<proteinExistence type="predicted"/>
<comment type="caution">
    <text evidence="2">The sequence shown here is derived from an EMBL/GenBank/DDBJ whole genome shotgun (WGS) entry which is preliminary data.</text>
</comment>
<keyword evidence="3" id="KW-1185">Reference proteome</keyword>
<dbReference type="AlphaFoldDB" id="A0AAP0J1J5"/>
<feature type="coiled-coil region" evidence="1">
    <location>
        <begin position="97"/>
        <end position="124"/>
    </location>
</feature>
<organism evidence="2 3">
    <name type="scientific">Stephania cephalantha</name>
    <dbReference type="NCBI Taxonomy" id="152367"/>
    <lineage>
        <taxon>Eukaryota</taxon>
        <taxon>Viridiplantae</taxon>
        <taxon>Streptophyta</taxon>
        <taxon>Embryophyta</taxon>
        <taxon>Tracheophyta</taxon>
        <taxon>Spermatophyta</taxon>
        <taxon>Magnoliopsida</taxon>
        <taxon>Ranunculales</taxon>
        <taxon>Menispermaceae</taxon>
        <taxon>Menispermoideae</taxon>
        <taxon>Cissampelideae</taxon>
        <taxon>Stephania</taxon>
    </lineage>
</organism>
<sequence length="210" mass="24446">MSSEHEMYLTDEQLDQMIEQDSQRFDEEMKSWYQITRTQINQVNTKLENSSFDGEFHAQQMSMDTLGVFSSKSVEENELSTKENFEVSSHKSDTSIAQVQEEARKEIEVILERSKEQRQESKEDQPFMLVNSLTLPQTFVYFDMEVEEKEQLKTFNTTNTFVLDVEDSMDSYVLGVPIELQFLKACVPISMPDAREESIILEYSLLEGIT</sequence>
<evidence type="ECO:0000256" key="1">
    <source>
        <dbReference type="SAM" id="Coils"/>
    </source>
</evidence>
<dbReference type="Proteomes" id="UP001419268">
    <property type="component" value="Unassembled WGS sequence"/>
</dbReference>
<dbReference type="EMBL" id="JBBNAG010000006">
    <property type="protein sequence ID" value="KAK9125781.1"/>
    <property type="molecule type" value="Genomic_DNA"/>
</dbReference>
<keyword evidence="1" id="KW-0175">Coiled coil</keyword>
<reference evidence="2 3" key="1">
    <citation type="submission" date="2024-01" db="EMBL/GenBank/DDBJ databases">
        <title>Genome assemblies of Stephania.</title>
        <authorList>
            <person name="Yang L."/>
        </authorList>
    </citation>
    <scope>NUCLEOTIDE SEQUENCE [LARGE SCALE GENOMIC DNA]</scope>
    <source>
        <strain evidence="2">JXDWG</strain>
        <tissue evidence="2">Leaf</tissue>
    </source>
</reference>
<gene>
    <name evidence="2" type="ORF">Scep_014627</name>
</gene>
<name>A0AAP0J1J5_9MAGN</name>
<evidence type="ECO:0000313" key="3">
    <source>
        <dbReference type="Proteomes" id="UP001419268"/>
    </source>
</evidence>
<accession>A0AAP0J1J5</accession>
<evidence type="ECO:0000313" key="2">
    <source>
        <dbReference type="EMBL" id="KAK9125781.1"/>
    </source>
</evidence>